<dbReference type="GO" id="GO:0000103">
    <property type="term" value="P:sulfate assimilation"/>
    <property type="evidence" value="ECO:0007669"/>
    <property type="project" value="InterPro"/>
</dbReference>
<dbReference type="Proteomes" id="UP000676336">
    <property type="component" value="Unassembled WGS sequence"/>
</dbReference>
<reference evidence="8" key="1">
    <citation type="submission" date="2021-02" db="EMBL/GenBank/DDBJ databases">
        <authorList>
            <person name="Nowell W R."/>
        </authorList>
    </citation>
    <scope>NUCLEOTIDE SEQUENCE</scope>
</reference>
<feature type="domain" description="APS kinase" evidence="7">
    <location>
        <begin position="9"/>
        <end position="149"/>
    </location>
</feature>
<dbReference type="PANTHER" id="PTHR11055:SF1">
    <property type="entry name" value="PAPS SYNTHETASE, ISOFORM D"/>
    <property type="match status" value="1"/>
</dbReference>
<proteinExistence type="inferred from homology"/>
<evidence type="ECO:0000256" key="5">
    <source>
        <dbReference type="ARBA" id="ARBA00022840"/>
    </source>
</evidence>
<dbReference type="NCBIfam" id="NF003013">
    <property type="entry name" value="PRK03846.1"/>
    <property type="match status" value="1"/>
</dbReference>
<dbReference type="NCBIfam" id="TIGR00455">
    <property type="entry name" value="apsK"/>
    <property type="match status" value="1"/>
</dbReference>
<evidence type="ECO:0000256" key="4">
    <source>
        <dbReference type="ARBA" id="ARBA00022777"/>
    </source>
</evidence>
<dbReference type="Gene3D" id="3.40.50.300">
    <property type="entry name" value="P-loop containing nucleotide triphosphate hydrolases"/>
    <property type="match status" value="1"/>
</dbReference>
<evidence type="ECO:0000256" key="3">
    <source>
        <dbReference type="ARBA" id="ARBA00022741"/>
    </source>
</evidence>
<evidence type="ECO:0000313" key="8">
    <source>
        <dbReference type="EMBL" id="CAF5212921.1"/>
    </source>
</evidence>
<comment type="caution">
    <text evidence="8">The sequence shown here is derived from an EMBL/GenBank/DDBJ whole genome shotgun (WGS) entry which is preliminary data.</text>
</comment>
<comment type="similarity">
    <text evidence="6">Belongs to the APS kinase family.</text>
</comment>
<dbReference type="InterPro" id="IPR027417">
    <property type="entry name" value="P-loop_NTPase"/>
</dbReference>
<comment type="function">
    <text evidence="6">Catalyzes the synthesis of activated sulfate.</text>
</comment>
<feature type="non-terminal residue" evidence="8">
    <location>
        <position position="1"/>
    </location>
</feature>
<dbReference type="GO" id="GO:0004020">
    <property type="term" value="F:adenylylsulfate kinase activity"/>
    <property type="evidence" value="ECO:0007669"/>
    <property type="project" value="UniProtKB-EC"/>
</dbReference>
<protein>
    <recommendedName>
        <fullName evidence="1 6">Adenylyl-sulfate kinase</fullName>
        <ecNumber evidence="1 6">2.7.1.25</ecNumber>
    </recommendedName>
</protein>
<keyword evidence="3 6" id="KW-0547">Nucleotide-binding</keyword>
<dbReference type="InterPro" id="IPR059117">
    <property type="entry name" value="APS_kinase_dom"/>
</dbReference>
<dbReference type="GO" id="GO:0050428">
    <property type="term" value="P:3'-phosphoadenosine 5'-phosphosulfate biosynthetic process"/>
    <property type="evidence" value="ECO:0007669"/>
    <property type="project" value="TreeGrafter"/>
</dbReference>
<dbReference type="AlphaFoldDB" id="A0A8S3JA16"/>
<name>A0A8S3JA16_9BILA</name>
<keyword evidence="4 6" id="KW-0418">Kinase</keyword>
<evidence type="ECO:0000256" key="2">
    <source>
        <dbReference type="ARBA" id="ARBA00022679"/>
    </source>
</evidence>
<dbReference type="GO" id="GO:0005524">
    <property type="term" value="F:ATP binding"/>
    <property type="evidence" value="ECO:0007669"/>
    <property type="project" value="UniProtKB-KW"/>
</dbReference>
<dbReference type="Pfam" id="PF01583">
    <property type="entry name" value="APS_kinase"/>
    <property type="match status" value="1"/>
</dbReference>
<comment type="pathway">
    <text evidence="6">Sulfur metabolism; hydrogen sulfide biosynthesis; sulfite from sulfate: step 2/3.</text>
</comment>
<gene>
    <name evidence="8" type="ORF">SMN809_LOCUS78890</name>
</gene>
<dbReference type="InterPro" id="IPR002891">
    <property type="entry name" value="APS"/>
</dbReference>
<feature type="non-terminal residue" evidence="8">
    <location>
        <position position="149"/>
    </location>
</feature>
<dbReference type="EMBL" id="CAJOBI010341041">
    <property type="protein sequence ID" value="CAF5212921.1"/>
    <property type="molecule type" value="Genomic_DNA"/>
</dbReference>
<evidence type="ECO:0000256" key="1">
    <source>
        <dbReference type="ARBA" id="ARBA00012121"/>
    </source>
</evidence>
<comment type="catalytic activity">
    <reaction evidence="6">
        <text>adenosine 5'-phosphosulfate + ATP = 3'-phosphoadenylyl sulfate + ADP + H(+)</text>
        <dbReference type="Rhea" id="RHEA:24152"/>
        <dbReference type="ChEBI" id="CHEBI:15378"/>
        <dbReference type="ChEBI" id="CHEBI:30616"/>
        <dbReference type="ChEBI" id="CHEBI:58243"/>
        <dbReference type="ChEBI" id="CHEBI:58339"/>
        <dbReference type="ChEBI" id="CHEBI:456216"/>
        <dbReference type="EC" id="2.7.1.25"/>
    </reaction>
</comment>
<dbReference type="PANTHER" id="PTHR11055">
    <property type="entry name" value="BIFUNCTIONAL 3'-PHOSPHOADENOSINE 5'-PHOSPHOSULFATE SYNTHASE"/>
    <property type="match status" value="1"/>
</dbReference>
<dbReference type="CDD" id="cd02027">
    <property type="entry name" value="APSK"/>
    <property type="match status" value="1"/>
</dbReference>
<evidence type="ECO:0000313" key="9">
    <source>
        <dbReference type="Proteomes" id="UP000676336"/>
    </source>
</evidence>
<accession>A0A8S3JA16</accession>
<organism evidence="8 9">
    <name type="scientific">Rotaria magnacalcarata</name>
    <dbReference type="NCBI Taxonomy" id="392030"/>
    <lineage>
        <taxon>Eukaryota</taxon>
        <taxon>Metazoa</taxon>
        <taxon>Spiralia</taxon>
        <taxon>Gnathifera</taxon>
        <taxon>Rotifera</taxon>
        <taxon>Eurotatoria</taxon>
        <taxon>Bdelloidea</taxon>
        <taxon>Philodinida</taxon>
        <taxon>Philodinidae</taxon>
        <taxon>Rotaria</taxon>
    </lineage>
</organism>
<evidence type="ECO:0000259" key="7">
    <source>
        <dbReference type="Pfam" id="PF01583"/>
    </source>
</evidence>
<keyword evidence="5 6" id="KW-0067">ATP-binding</keyword>
<sequence length="149" mass="16296">ALGQRGAFRGSTVWLTGLSGAGKSTIGFALEEYIVSKGLPAYCLDGDNIRCGLNKNLGFSDTDRAENIRRIAEVAKLFADAGLMCIVAFISPYKEDRECARKLHENAQIPFIEVFVNTPMSVCEQRDTKGLYEKARQGLITNFTGIDAP</sequence>
<dbReference type="EC" id="2.7.1.25" evidence="1 6"/>
<keyword evidence="2 6" id="KW-0808">Transferase</keyword>
<evidence type="ECO:0000256" key="6">
    <source>
        <dbReference type="RuleBase" id="RU004347"/>
    </source>
</evidence>
<dbReference type="SUPFAM" id="SSF52540">
    <property type="entry name" value="P-loop containing nucleoside triphosphate hydrolases"/>
    <property type="match status" value="1"/>
</dbReference>